<evidence type="ECO:0000256" key="1">
    <source>
        <dbReference type="SAM" id="MobiDB-lite"/>
    </source>
</evidence>
<feature type="compositionally biased region" description="Basic and acidic residues" evidence="1">
    <location>
        <begin position="121"/>
        <end position="133"/>
    </location>
</feature>
<keyword evidence="2" id="KW-1133">Transmembrane helix</keyword>
<dbReference type="InParanoid" id="S8F9Q6"/>
<feature type="region of interest" description="Disordered" evidence="1">
    <location>
        <begin position="264"/>
        <end position="309"/>
    </location>
</feature>
<feature type="transmembrane region" description="Helical" evidence="2">
    <location>
        <begin position="46"/>
        <end position="64"/>
    </location>
</feature>
<reference evidence="3 4" key="1">
    <citation type="journal article" date="2012" name="Science">
        <title>The Paleozoic origin of enzymatic lignin decomposition reconstructed from 31 fungal genomes.</title>
        <authorList>
            <person name="Floudas D."/>
            <person name="Binder M."/>
            <person name="Riley R."/>
            <person name="Barry K."/>
            <person name="Blanchette R.A."/>
            <person name="Henrissat B."/>
            <person name="Martinez A.T."/>
            <person name="Otillar R."/>
            <person name="Spatafora J.W."/>
            <person name="Yadav J.S."/>
            <person name="Aerts A."/>
            <person name="Benoit I."/>
            <person name="Boyd A."/>
            <person name="Carlson A."/>
            <person name="Copeland A."/>
            <person name="Coutinho P.M."/>
            <person name="de Vries R.P."/>
            <person name="Ferreira P."/>
            <person name="Findley K."/>
            <person name="Foster B."/>
            <person name="Gaskell J."/>
            <person name="Glotzer D."/>
            <person name="Gorecki P."/>
            <person name="Heitman J."/>
            <person name="Hesse C."/>
            <person name="Hori C."/>
            <person name="Igarashi K."/>
            <person name="Jurgens J.A."/>
            <person name="Kallen N."/>
            <person name="Kersten P."/>
            <person name="Kohler A."/>
            <person name="Kuees U."/>
            <person name="Kumar T.K.A."/>
            <person name="Kuo A."/>
            <person name="LaButti K."/>
            <person name="Larrondo L.F."/>
            <person name="Lindquist E."/>
            <person name="Ling A."/>
            <person name="Lombard V."/>
            <person name="Lucas S."/>
            <person name="Lundell T."/>
            <person name="Martin R."/>
            <person name="McLaughlin D.J."/>
            <person name="Morgenstern I."/>
            <person name="Morin E."/>
            <person name="Murat C."/>
            <person name="Nagy L.G."/>
            <person name="Nolan M."/>
            <person name="Ohm R.A."/>
            <person name="Patyshakuliyeva A."/>
            <person name="Rokas A."/>
            <person name="Ruiz-Duenas F.J."/>
            <person name="Sabat G."/>
            <person name="Salamov A."/>
            <person name="Samejima M."/>
            <person name="Schmutz J."/>
            <person name="Slot J.C."/>
            <person name="St John F."/>
            <person name="Stenlid J."/>
            <person name="Sun H."/>
            <person name="Sun S."/>
            <person name="Syed K."/>
            <person name="Tsang A."/>
            <person name="Wiebenga A."/>
            <person name="Young D."/>
            <person name="Pisabarro A."/>
            <person name="Eastwood D.C."/>
            <person name="Martin F."/>
            <person name="Cullen D."/>
            <person name="Grigoriev I.V."/>
            <person name="Hibbett D.S."/>
        </authorList>
    </citation>
    <scope>NUCLEOTIDE SEQUENCE</scope>
    <source>
        <strain evidence="4">FP-58527</strain>
    </source>
</reference>
<dbReference type="HOGENOM" id="CLU_628560_0_0_1"/>
<accession>S8F9Q6</accession>
<evidence type="ECO:0000313" key="4">
    <source>
        <dbReference type="Proteomes" id="UP000015241"/>
    </source>
</evidence>
<dbReference type="Proteomes" id="UP000015241">
    <property type="component" value="Unassembled WGS sequence"/>
</dbReference>
<evidence type="ECO:0000256" key="2">
    <source>
        <dbReference type="SAM" id="Phobius"/>
    </source>
</evidence>
<organism evidence="3 4">
    <name type="scientific">Fomitopsis schrenkii</name>
    <name type="common">Brown rot fungus</name>
    <dbReference type="NCBI Taxonomy" id="2126942"/>
    <lineage>
        <taxon>Eukaryota</taxon>
        <taxon>Fungi</taxon>
        <taxon>Dikarya</taxon>
        <taxon>Basidiomycota</taxon>
        <taxon>Agaricomycotina</taxon>
        <taxon>Agaricomycetes</taxon>
        <taxon>Polyporales</taxon>
        <taxon>Fomitopsis</taxon>
    </lineage>
</organism>
<feature type="region of interest" description="Disordered" evidence="1">
    <location>
        <begin position="189"/>
        <end position="208"/>
    </location>
</feature>
<name>S8F9Q6_FOMSC</name>
<dbReference type="EMBL" id="KE504209">
    <property type="protein sequence ID" value="EPS95374.1"/>
    <property type="molecule type" value="Genomic_DNA"/>
</dbReference>
<dbReference type="AlphaFoldDB" id="S8F9Q6"/>
<keyword evidence="2" id="KW-0472">Membrane</keyword>
<keyword evidence="2" id="KW-0812">Transmembrane</keyword>
<gene>
    <name evidence="3" type="ORF">FOMPIDRAFT_92973</name>
</gene>
<keyword evidence="4" id="KW-1185">Reference proteome</keyword>
<feature type="compositionally biased region" description="Basic and acidic residues" evidence="1">
    <location>
        <begin position="271"/>
        <end position="282"/>
    </location>
</feature>
<dbReference type="OrthoDB" id="10490338at2759"/>
<proteinExistence type="predicted"/>
<protein>
    <submittedName>
        <fullName evidence="3">Uncharacterized protein</fullName>
    </submittedName>
</protein>
<evidence type="ECO:0000313" key="3">
    <source>
        <dbReference type="EMBL" id="EPS95374.1"/>
    </source>
</evidence>
<sequence length="436" mass="48017">MPHRIELGLSLAISAGLHLGLQNRTGRAIGDFLGNFTAYAPLPALHLAYGLCVWLSLLAACIALRRRAFGQRRTQRKPPRKRNRPTRRPQTHVGNTAETQREPVQPTPVPQSRQVPSTRPSKGEQARRLREARGGGQPNRIPVYSNNAPLWDSPYPRVSPLIATDVLTNKVNLPKPAAVSVESRKLPVTVSGQPPATANPARERQHKYRVSPGPYCPYSPVICVRGAYDDEFSRWRQGEAKREKLCVERGVPYVERPFDPTGSKARAAVAKTERAVTTKEPVEEPSTTAAEEPSENVLEKPSAPTAASTELVTELAESVESSEPVAMVVDVSAASKVKARIGKVKVFKARAHALLGRQVETMSLINTSVRRVKGYEASPKRKLRSPRRSFEPKPVKRTFAPMDVDYSGDSMELDPPCPVDELADLLSRISLSHHMA</sequence>
<feature type="region of interest" description="Disordered" evidence="1">
    <location>
        <begin position="70"/>
        <end position="145"/>
    </location>
</feature>
<feature type="compositionally biased region" description="Polar residues" evidence="1">
    <location>
        <begin position="110"/>
        <end position="120"/>
    </location>
</feature>
<feature type="compositionally biased region" description="Basic residues" evidence="1">
    <location>
        <begin position="70"/>
        <end position="90"/>
    </location>
</feature>